<dbReference type="Pfam" id="PF00144">
    <property type="entry name" value="Beta-lactamase"/>
    <property type="match status" value="1"/>
</dbReference>
<dbReference type="EMBL" id="CP047121">
    <property type="protein sequence ID" value="QHB51089.1"/>
    <property type="molecule type" value="Genomic_DNA"/>
</dbReference>
<name>A0A6P1E3H3_LENHI</name>
<gene>
    <name evidence="5" type="ORF">GQR93_02050</name>
</gene>
<dbReference type="RefSeq" id="WP_003551862.1">
    <property type="nucleotide sequence ID" value="NZ_CABKOL010000106.1"/>
</dbReference>
<comment type="subcellular location">
    <subcellularLocation>
        <location evidence="1">Membrane</location>
    </subcellularLocation>
</comment>
<dbReference type="PANTHER" id="PTHR46825:SF11">
    <property type="entry name" value="PENICILLIN-BINDING PROTEIN 4"/>
    <property type="match status" value="1"/>
</dbReference>
<evidence type="ECO:0000313" key="6">
    <source>
        <dbReference type="Proteomes" id="UP000465035"/>
    </source>
</evidence>
<evidence type="ECO:0000313" key="5">
    <source>
        <dbReference type="EMBL" id="QHB51089.1"/>
    </source>
</evidence>
<protein>
    <submittedName>
        <fullName evidence="5">Serine hydrolase</fullName>
    </submittedName>
</protein>
<evidence type="ECO:0000256" key="1">
    <source>
        <dbReference type="ARBA" id="ARBA00004370"/>
    </source>
</evidence>
<dbReference type="SMR" id="A0A6P1E3H3"/>
<keyword evidence="5" id="KW-0378">Hydrolase</keyword>
<dbReference type="Gene3D" id="3.40.710.10">
    <property type="entry name" value="DD-peptidase/beta-lactamase superfamily"/>
    <property type="match status" value="1"/>
</dbReference>
<proteinExistence type="predicted"/>
<dbReference type="SUPFAM" id="SSF56601">
    <property type="entry name" value="beta-lactamase/transpeptidase-like"/>
    <property type="match status" value="1"/>
</dbReference>
<evidence type="ECO:0000256" key="3">
    <source>
        <dbReference type="SAM" id="MobiDB-lite"/>
    </source>
</evidence>
<feature type="region of interest" description="Disordered" evidence="3">
    <location>
        <begin position="36"/>
        <end position="75"/>
    </location>
</feature>
<dbReference type="PANTHER" id="PTHR46825">
    <property type="entry name" value="D-ALANYL-D-ALANINE-CARBOXYPEPTIDASE/ENDOPEPTIDASE AMPH"/>
    <property type="match status" value="1"/>
</dbReference>
<evidence type="ECO:0000259" key="4">
    <source>
        <dbReference type="Pfam" id="PF00144"/>
    </source>
</evidence>
<feature type="compositionally biased region" description="Basic residues" evidence="3">
    <location>
        <begin position="48"/>
        <end position="58"/>
    </location>
</feature>
<organism evidence="5 6">
    <name type="scientific">Lentilactobacillus hilgardii</name>
    <name type="common">Lactobacillus hilgardii</name>
    <dbReference type="NCBI Taxonomy" id="1588"/>
    <lineage>
        <taxon>Bacteria</taxon>
        <taxon>Bacillati</taxon>
        <taxon>Bacillota</taxon>
        <taxon>Bacilli</taxon>
        <taxon>Lactobacillales</taxon>
        <taxon>Lactobacillaceae</taxon>
        <taxon>Lentilactobacillus</taxon>
    </lineage>
</organism>
<dbReference type="AlphaFoldDB" id="A0A6P1E3H3"/>
<keyword evidence="2" id="KW-0472">Membrane</keyword>
<accession>A0A6P1E3H3</accession>
<dbReference type="GO" id="GO:0016020">
    <property type="term" value="C:membrane"/>
    <property type="evidence" value="ECO:0007669"/>
    <property type="project" value="UniProtKB-SubCell"/>
</dbReference>
<dbReference type="InterPro" id="IPR050491">
    <property type="entry name" value="AmpC-like"/>
</dbReference>
<dbReference type="InterPro" id="IPR001466">
    <property type="entry name" value="Beta-lactam-related"/>
</dbReference>
<evidence type="ECO:0000256" key="2">
    <source>
        <dbReference type="ARBA" id="ARBA00023136"/>
    </source>
</evidence>
<dbReference type="Proteomes" id="UP000465035">
    <property type="component" value="Chromosome"/>
</dbReference>
<dbReference type="InterPro" id="IPR012338">
    <property type="entry name" value="Beta-lactam/transpept-like"/>
</dbReference>
<dbReference type="GeneID" id="69057138"/>
<feature type="domain" description="Beta-lactamase-related" evidence="4">
    <location>
        <begin position="93"/>
        <end position="377"/>
    </location>
</feature>
<dbReference type="GO" id="GO:0016787">
    <property type="term" value="F:hydrolase activity"/>
    <property type="evidence" value="ECO:0007669"/>
    <property type="project" value="UniProtKB-KW"/>
</dbReference>
<reference evidence="5 6" key="1">
    <citation type="submission" date="2019-12" db="EMBL/GenBank/DDBJ databases">
        <title>Lactobacillus hilgardii FLUB.</title>
        <authorList>
            <person name="Gustaw K."/>
        </authorList>
    </citation>
    <scope>NUCLEOTIDE SEQUENCE [LARGE SCALE GENOMIC DNA]</scope>
    <source>
        <strain evidence="5 6">FLUB</strain>
    </source>
</reference>
<sequence>MKWGRRWAYGFLLLVVIVIGGALAIKQHLDAQNARQAEINRSEGNRSSSKKNASRSKNKQKETVKFQAKGSGDHADTQTNDITMYLKKNHFVGSALIIKNDRFLYRRAFGYANYADRIKNRTNSEFQILSIQKSLTAACVMKLVQERKLSLKTPLAHFYPTISNATHIQIRNMLDMDSGLSMKEVGSTRLLNEKQVVAFAVKHLSSKTSEFGKWQYQPVNYVLLSGIISRLTGETYKKYFEQTFIKPMNLKGTGFVQDQPLTLYKTTGYRYQKADQFSQNYRRPFNETQASMNNELGTGQVYMTAFELFKAEHRLLQGKVISLSNVRILHTPGSSSTYGGGVYNQTNGIRSHGIGYGYESSILESRDGKNGVVLLSNNYRPAASIQNLSVQLFNRVMNGELN</sequence>